<protein>
    <submittedName>
        <fullName evidence="1">Uncharacterized protein</fullName>
    </submittedName>
</protein>
<dbReference type="EMBL" id="CACRSL010000003">
    <property type="protein sequence ID" value="VYT16848.1"/>
    <property type="molecule type" value="Genomic_DNA"/>
</dbReference>
<proteinExistence type="predicted"/>
<dbReference type="AlphaFoldDB" id="A0A6N2UH05"/>
<evidence type="ECO:0000313" key="1">
    <source>
        <dbReference type="EMBL" id="VYT16848.1"/>
    </source>
</evidence>
<reference evidence="1" key="1">
    <citation type="submission" date="2019-11" db="EMBL/GenBank/DDBJ databases">
        <authorList>
            <person name="Feng L."/>
        </authorList>
    </citation>
    <scope>NUCLEOTIDE SEQUENCE</scope>
    <source>
        <strain evidence="1">AundefinedLFYP135</strain>
    </source>
</reference>
<organism evidence="1">
    <name type="scientific">uncultured Anaerotruncus sp</name>
    <dbReference type="NCBI Taxonomy" id="905011"/>
    <lineage>
        <taxon>Bacteria</taxon>
        <taxon>Bacillati</taxon>
        <taxon>Bacillota</taxon>
        <taxon>Clostridia</taxon>
        <taxon>Eubacteriales</taxon>
        <taxon>Oscillospiraceae</taxon>
        <taxon>Anaerotruncus</taxon>
        <taxon>environmental samples</taxon>
    </lineage>
</organism>
<name>A0A6N2UH05_9FIRM</name>
<sequence length="162" mass="17700">MKLWIGMLCAVLLLAPGNRGKLLAQGEPDSHPAQEKANLPDGYQTAVFSAEKDFGEGRTVRASALVKCYAKGSFFSFEEVLATWTEKTGPGEYGFQEAYSHAAISEDRQTLQIQARGVVETGGPDYTTASSGWGALPDVLYGREPQPLEREIASWGNIWTKR</sequence>
<gene>
    <name evidence="1" type="ORF">AULFYP135_01924</name>
</gene>
<accession>A0A6N2UH05</accession>